<gene>
    <name evidence="7" type="ORF">AADG42_13845</name>
</gene>
<evidence type="ECO:0000256" key="1">
    <source>
        <dbReference type="ARBA" id="ARBA00001946"/>
    </source>
</evidence>
<dbReference type="CDD" id="cd00685">
    <property type="entry name" value="Trans_IPPS_HT"/>
    <property type="match status" value="1"/>
</dbReference>
<dbReference type="InterPro" id="IPR033749">
    <property type="entry name" value="Polyprenyl_synt_CS"/>
</dbReference>
<dbReference type="Pfam" id="PF00348">
    <property type="entry name" value="polyprenyl_synt"/>
    <property type="match status" value="1"/>
</dbReference>
<dbReference type="RefSeq" id="WP_425309792.1">
    <property type="nucleotide sequence ID" value="NZ_CP154795.1"/>
</dbReference>
<keyword evidence="5" id="KW-0460">Magnesium</keyword>
<comment type="cofactor">
    <cofactor evidence="1">
        <name>Mg(2+)</name>
        <dbReference type="ChEBI" id="CHEBI:18420"/>
    </cofactor>
</comment>
<organism evidence="7 8">
    <name type="scientific">Ammonicoccus fulvus</name>
    <dbReference type="NCBI Taxonomy" id="3138240"/>
    <lineage>
        <taxon>Bacteria</taxon>
        <taxon>Bacillati</taxon>
        <taxon>Actinomycetota</taxon>
        <taxon>Actinomycetes</taxon>
        <taxon>Propionibacteriales</taxon>
        <taxon>Propionibacteriaceae</taxon>
        <taxon>Ammonicoccus</taxon>
    </lineage>
</organism>
<keyword evidence="3 6" id="KW-0808">Transferase</keyword>
<evidence type="ECO:0000256" key="6">
    <source>
        <dbReference type="RuleBase" id="RU004466"/>
    </source>
</evidence>
<keyword evidence="4" id="KW-0479">Metal-binding</keyword>
<dbReference type="SFLD" id="SFLDS00005">
    <property type="entry name" value="Isoprenoid_Synthase_Type_I"/>
    <property type="match status" value="1"/>
</dbReference>
<keyword evidence="8" id="KW-1185">Reference proteome</keyword>
<reference evidence="7 8" key="1">
    <citation type="submission" date="2024-04" db="EMBL/GenBank/DDBJ databases">
        <title>Isolation of an actinomycete strain from pig manure.</title>
        <authorList>
            <person name="Gong T."/>
            <person name="Yu Z."/>
            <person name="An M."/>
            <person name="Wei C."/>
            <person name="Yang W."/>
            <person name="Liu L."/>
        </authorList>
    </citation>
    <scope>NUCLEOTIDE SEQUENCE [LARGE SCALE GENOMIC DNA]</scope>
    <source>
        <strain evidence="7 8">ZF39</strain>
    </source>
</reference>
<dbReference type="SUPFAM" id="SSF48576">
    <property type="entry name" value="Terpenoid synthases"/>
    <property type="match status" value="1"/>
</dbReference>
<dbReference type="PROSITE" id="PS00723">
    <property type="entry name" value="POLYPRENYL_SYNTHASE_1"/>
    <property type="match status" value="1"/>
</dbReference>
<proteinExistence type="inferred from homology"/>
<dbReference type="Gene3D" id="1.10.600.10">
    <property type="entry name" value="Farnesyl Diphosphate Synthase"/>
    <property type="match status" value="1"/>
</dbReference>
<dbReference type="PANTHER" id="PTHR12001:SF85">
    <property type="entry name" value="SHORT CHAIN ISOPRENYL DIPHOSPHATE SYNTHASE"/>
    <property type="match status" value="1"/>
</dbReference>
<evidence type="ECO:0000256" key="5">
    <source>
        <dbReference type="ARBA" id="ARBA00022842"/>
    </source>
</evidence>
<evidence type="ECO:0000256" key="2">
    <source>
        <dbReference type="ARBA" id="ARBA00006706"/>
    </source>
</evidence>
<protein>
    <submittedName>
        <fullName evidence="7">Polyprenyl synthetase family protein</fullName>
    </submittedName>
</protein>
<dbReference type="EMBL" id="CP154795">
    <property type="protein sequence ID" value="XAN08336.1"/>
    <property type="molecule type" value="Genomic_DNA"/>
</dbReference>
<dbReference type="InterPro" id="IPR008949">
    <property type="entry name" value="Isoprenoid_synthase_dom_sf"/>
</dbReference>
<evidence type="ECO:0000256" key="4">
    <source>
        <dbReference type="ARBA" id="ARBA00022723"/>
    </source>
</evidence>
<dbReference type="Proteomes" id="UP001442841">
    <property type="component" value="Chromosome"/>
</dbReference>
<accession>A0ABZ3FQI9</accession>
<dbReference type="PANTHER" id="PTHR12001">
    <property type="entry name" value="GERANYLGERANYL PYROPHOSPHATE SYNTHASE"/>
    <property type="match status" value="1"/>
</dbReference>
<evidence type="ECO:0000313" key="8">
    <source>
        <dbReference type="Proteomes" id="UP001442841"/>
    </source>
</evidence>
<evidence type="ECO:0000313" key="7">
    <source>
        <dbReference type="EMBL" id="XAN08336.1"/>
    </source>
</evidence>
<dbReference type="InterPro" id="IPR000092">
    <property type="entry name" value="Polyprenyl_synt"/>
</dbReference>
<name>A0ABZ3FQI9_9ACTN</name>
<sequence length="364" mass="38261">MSTLLDPADPLSADLLAQINAEIDSFLDDQRPLLDDVGSEALVLGNLARMFTDGGKRLRPAFCIWGAVAAGGIPADPAPLLRAAAALDMLHVGILVHDDVMDASATRRGLPAAHVQLANRHQDEGLLGSGAAFGRAGAILLGDLMQLWSVEMLDSSGLDAARLTAARPVLARMRTEVTCGQFLDVHVQHEPIRDPQHALLAAARVVEYKTAKYTVQRPVQFGATLAGGSDELLTALEAYGSALGRAFQFRDDLLGVFGDEAETGKPAGDDLREGKRTVLVAHAYAGTTDAGRRLLDARLGDPGLDADGVADLRGVIIESGAPDVVEAMITEGFDGAIAALDAPMTQAGRQALHSLAYAATQRHT</sequence>
<comment type="similarity">
    <text evidence="2 6">Belongs to the FPP/GGPP synthase family.</text>
</comment>
<evidence type="ECO:0000256" key="3">
    <source>
        <dbReference type="ARBA" id="ARBA00022679"/>
    </source>
</evidence>